<comment type="caution">
    <text evidence="1">The sequence shown here is derived from an EMBL/GenBank/DDBJ whole genome shotgun (WGS) entry which is preliminary data.</text>
</comment>
<protein>
    <submittedName>
        <fullName evidence="1">Uncharacterized protein</fullName>
    </submittedName>
</protein>
<accession>A0A3M7R358</accession>
<organism evidence="1 2">
    <name type="scientific">Brachionus plicatilis</name>
    <name type="common">Marine rotifer</name>
    <name type="synonym">Brachionus muelleri</name>
    <dbReference type="NCBI Taxonomy" id="10195"/>
    <lineage>
        <taxon>Eukaryota</taxon>
        <taxon>Metazoa</taxon>
        <taxon>Spiralia</taxon>
        <taxon>Gnathifera</taxon>
        <taxon>Rotifera</taxon>
        <taxon>Eurotatoria</taxon>
        <taxon>Monogononta</taxon>
        <taxon>Pseudotrocha</taxon>
        <taxon>Ploima</taxon>
        <taxon>Brachionidae</taxon>
        <taxon>Brachionus</taxon>
    </lineage>
</organism>
<evidence type="ECO:0000313" key="2">
    <source>
        <dbReference type="Proteomes" id="UP000276133"/>
    </source>
</evidence>
<dbReference type="AlphaFoldDB" id="A0A3M7R358"/>
<name>A0A3M7R358_BRAPC</name>
<reference evidence="1 2" key="1">
    <citation type="journal article" date="2018" name="Sci. Rep.">
        <title>Genomic signatures of local adaptation to the degree of environmental predictability in rotifers.</title>
        <authorList>
            <person name="Franch-Gras L."/>
            <person name="Hahn C."/>
            <person name="Garcia-Roger E.M."/>
            <person name="Carmona M.J."/>
            <person name="Serra M."/>
            <person name="Gomez A."/>
        </authorList>
    </citation>
    <scope>NUCLEOTIDE SEQUENCE [LARGE SCALE GENOMIC DNA]</scope>
    <source>
        <strain evidence="1">HYR1</strain>
    </source>
</reference>
<dbReference type="Proteomes" id="UP000276133">
    <property type="component" value="Unassembled WGS sequence"/>
</dbReference>
<dbReference type="EMBL" id="REGN01004398">
    <property type="protein sequence ID" value="RNA17688.1"/>
    <property type="molecule type" value="Genomic_DNA"/>
</dbReference>
<keyword evidence="2" id="KW-1185">Reference proteome</keyword>
<evidence type="ECO:0000313" key="1">
    <source>
        <dbReference type="EMBL" id="RNA17688.1"/>
    </source>
</evidence>
<gene>
    <name evidence="1" type="ORF">BpHYR1_006108</name>
</gene>
<sequence>MIKLFFLHYELHYKFFYIDSYLLNKYFKTNSLSFTTPKVVARLYVFSTQGGPTNIIPCLTKI</sequence>
<proteinExistence type="predicted"/>